<evidence type="ECO:0000256" key="1">
    <source>
        <dbReference type="ARBA" id="ARBA00022553"/>
    </source>
</evidence>
<dbReference type="InterPro" id="IPR050595">
    <property type="entry name" value="Bact_response_regulator"/>
</dbReference>
<evidence type="ECO:0000259" key="4">
    <source>
        <dbReference type="PROSITE" id="PS50110"/>
    </source>
</evidence>
<reference evidence="5" key="1">
    <citation type="journal article" date="2014" name="Front. Microbiol.">
        <title>High frequency of phylogenetically diverse reductive dehalogenase-homologous genes in deep subseafloor sedimentary metagenomes.</title>
        <authorList>
            <person name="Kawai M."/>
            <person name="Futagami T."/>
            <person name="Toyoda A."/>
            <person name="Takaki Y."/>
            <person name="Nishi S."/>
            <person name="Hori S."/>
            <person name="Arai W."/>
            <person name="Tsubouchi T."/>
            <person name="Morono Y."/>
            <person name="Uchiyama I."/>
            <person name="Ito T."/>
            <person name="Fujiyama A."/>
            <person name="Inagaki F."/>
            <person name="Takami H."/>
        </authorList>
    </citation>
    <scope>NUCLEOTIDE SEQUENCE</scope>
    <source>
        <strain evidence="5">Expedition CK06-06</strain>
    </source>
</reference>
<keyword evidence="1" id="KW-0597">Phosphoprotein</keyword>
<accession>X0XVR8</accession>
<dbReference type="InterPro" id="IPR011006">
    <property type="entry name" value="CheY-like_superfamily"/>
</dbReference>
<dbReference type="PROSITE" id="PS50110">
    <property type="entry name" value="RESPONSE_REGULATORY"/>
    <property type="match status" value="1"/>
</dbReference>
<dbReference type="GO" id="GO:0000160">
    <property type="term" value="P:phosphorelay signal transduction system"/>
    <property type="evidence" value="ECO:0007669"/>
    <property type="project" value="UniProtKB-KW"/>
</dbReference>
<dbReference type="Pfam" id="PF00072">
    <property type="entry name" value="Response_reg"/>
    <property type="match status" value="1"/>
</dbReference>
<dbReference type="AlphaFoldDB" id="X0XVR8"/>
<protein>
    <recommendedName>
        <fullName evidence="4">Response regulatory domain-containing protein</fullName>
    </recommendedName>
</protein>
<feature type="domain" description="Response regulatory" evidence="4">
    <location>
        <begin position="16"/>
        <end position="132"/>
    </location>
</feature>
<dbReference type="EMBL" id="BARS01055619">
    <property type="protein sequence ID" value="GAG47424.1"/>
    <property type="molecule type" value="Genomic_DNA"/>
</dbReference>
<dbReference type="InterPro" id="IPR001789">
    <property type="entry name" value="Sig_transdc_resp-reg_receiver"/>
</dbReference>
<evidence type="ECO:0000313" key="5">
    <source>
        <dbReference type="EMBL" id="GAG47424.1"/>
    </source>
</evidence>
<keyword evidence="2" id="KW-0902">Two-component regulatory system</keyword>
<dbReference type="PANTHER" id="PTHR44591:SF14">
    <property type="entry name" value="PROTEIN PILG"/>
    <property type="match status" value="1"/>
</dbReference>
<dbReference type="Gene3D" id="3.40.50.2300">
    <property type="match status" value="1"/>
</dbReference>
<name>X0XVR8_9ZZZZ</name>
<gene>
    <name evidence="5" type="ORF">S01H1_82086</name>
</gene>
<comment type="caution">
    <text evidence="5">The sequence shown here is derived from an EMBL/GenBank/DDBJ whole genome shotgun (WGS) entry which is preliminary data.</text>
</comment>
<sequence>MSASGAEVLRSEEEARILVVDDEPEVVALLADSLRQANPSWCVETETDPQQALERLADEDFDCLITDLVMSPVGGLRLAREARSLDENLALIAITGRGTLENSIEAMRVGFADFLQKPFDLEETSQAISRTLRQRRQKEKRDKGEFRP</sequence>
<feature type="region of interest" description="Disordered" evidence="3">
    <location>
        <begin position="126"/>
        <end position="148"/>
    </location>
</feature>
<feature type="compositionally biased region" description="Basic and acidic residues" evidence="3">
    <location>
        <begin position="139"/>
        <end position="148"/>
    </location>
</feature>
<dbReference type="CDD" id="cd00156">
    <property type="entry name" value="REC"/>
    <property type="match status" value="1"/>
</dbReference>
<evidence type="ECO:0000256" key="3">
    <source>
        <dbReference type="SAM" id="MobiDB-lite"/>
    </source>
</evidence>
<dbReference type="SUPFAM" id="SSF52172">
    <property type="entry name" value="CheY-like"/>
    <property type="match status" value="1"/>
</dbReference>
<proteinExistence type="predicted"/>
<evidence type="ECO:0000256" key="2">
    <source>
        <dbReference type="ARBA" id="ARBA00023012"/>
    </source>
</evidence>
<dbReference type="SMART" id="SM00448">
    <property type="entry name" value="REC"/>
    <property type="match status" value="1"/>
</dbReference>
<feature type="non-terminal residue" evidence="5">
    <location>
        <position position="148"/>
    </location>
</feature>
<dbReference type="PANTHER" id="PTHR44591">
    <property type="entry name" value="STRESS RESPONSE REGULATOR PROTEIN 1"/>
    <property type="match status" value="1"/>
</dbReference>
<organism evidence="5">
    <name type="scientific">marine sediment metagenome</name>
    <dbReference type="NCBI Taxonomy" id="412755"/>
    <lineage>
        <taxon>unclassified sequences</taxon>
        <taxon>metagenomes</taxon>
        <taxon>ecological metagenomes</taxon>
    </lineage>
</organism>